<sequence length="100" mass="11326">MRTLNPLTRSLIEDLTQLLQCSGEDALKTLRVAAPVLIGELQQILDRAVDRRDIQVQVRQVLEDWLCCHPQPEEAREALIDALRRQALIAPAHLLSERPA</sequence>
<reference evidence="1 2" key="1">
    <citation type="submission" date="2018-03" db="EMBL/GenBank/DDBJ databases">
        <title>Draft genome sequence of the plant growth promoting rhizobacterium Pseudomonas protegens strain BNJ-SS-45 isolated from wheat (Triticum aestivum) rhizosphere.</title>
        <authorList>
            <person name="Bajpai A."/>
            <person name="Shende K."/>
            <person name="Meena N."/>
            <person name="Upadhyayula S.R."/>
            <person name="Suravajhala P."/>
            <person name="Medicherla K.M."/>
            <person name="Johri B.N."/>
        </authorList>
    </citation>
    <scope>NUCLEOTIDE SEQUENCE [LARGE SCALE GENOMIC DNA]</scope>
    <source>
        <strain evidence="1 2">BNJ-SS-45</strain>
    </source>
</reference>
<accession>A0A2T6GD27</accession>
<dbReference type="Proteomes" id="UP000244178">
    <property type="component" value="Unassembled WGS sequence"/>
</dbReference>
<evidence type="ECO:0000313" key="1">
    <source>
        <dbReference type="EMBL" id="PUA42067.1"/>
    </source>
</evidence>
<dbReference type="RefSeq" id="WP_108546231.1">
    <property type="nucleotide sequence ID" value="NZ_PYJM01000008.1"/>
</dbReference>
<dbReference type="EMBL" id="PYJM01000008">
    <property type="protein sequence ID" value="PUA42067.1"/>
    <property type="molecule type" value="Genomic_DNA"/>
</dbReference>
<dbReference type="AlphaFoldDB" id="A0A2T6GD27"/>
<name>A0A2T6GD27_9PSED</name>
<organism evidence="1 2">
    <name type="scientific">Pseudomonas protegens</name>
    <dbReference type="NCBI Taxonomy" id="380021"/>
    <lineage>
        <taxon>Bacteria</taxon>
        <taxon>Pseudomonadati</taxon>
        <taxon>Pseudomonadota</taxon>
        <taxon>Gammaproteobacteria</taxon>
        <taxon>Pseudomonadales</taxon>
        <taxon>Pseudomonadaceae</taxon>
        <taxon>Pseudomonas</taxon>
    </lineage>
</organism>
<comment type="caution">
    <text evidence="1">The sequence shown here is derived from an EMBL/GenBank/DDBJ whole genome shotgun (WGS) entry which is preliminary data.</text>
</comment>
<protein>
    <submittedName>
        <fullName evidence="1">Uncharacterized protein</fullName>
    </submittedName>
</protein>
<proteinExistence type="predicted"/>
<gene>
    <name evidence="1" type="ORF">C5U62_29960</name>
</gene>
<evidence type="ECO:0000313" key="2">
    <source>
        <dbReference type="Proteomes" id="UP000244178"/>
    </source>
</evidence>